<evidence type="ECO:0000313" key="1">
    <source>
        <dbReference type="EMBL" id="SEN87702.1"/>
    </source>
</evidence>
<sequence length="409" mass="47921">MVRVKAFKAIRPNKKYVADVAALPYDTMNVEEARAMARNNKNSYLRIDRAEIDLPEGIDVESDEVYKKAGENLNDFLKREVFIEDEEEHIYIYREIMGNVVQTGIVACVSVDETINGKIKKHEHTKPDKVRDRIRHIEHCKANTGTILLTYYTEDNIEDIVNKKTKEEPIYDFESEDGVRHTVWILNEEESKLVERAFEKVENLYIADGHHRSRAAQEYALKMRKENPQYTGGEEFNYYLAMIAPKDNLYVMDYNRVVKDIAGFEKDEFIEKIKKNFKVEKSNKKVKPCKKYQYGMYIDGQWYVLEFKDREKLKGLIESLDVSVLHDYLIEEILAINEPQKDPRIDFVGGIRGIEEIEKRVDKDMRVGFSLYPTSIEELMEVANMEGIMPAKSTWFEPKVRCGLFLHRL</sequence>
<gene>
    <name evidence="1" type="ORF">SAMN05216454_1227</name>
</gene>
<dbReference type="Proteomes" id="UP000199512">
    <property type="component" value="Unassembled WGS sequence"/>
</dbReference>
<dbReference type="PIRSF" id="PIRSF033563">
    <property type="entry name" value="UCP033563"/>
    <property type="match status" value="1"/>
</dbReference>
<dbReference type="Pfam" id="PF06245">
    <property type="entry name" value="DUF1015"/>
    <property type="match status" value="1"/>
</dbReference>
<protein>
    <submittedName>
        <fullName evidence="1">Uncharacterized conserved protein, DUF1015 family</fullName>
    </submittedName>
</protein>
<dbReference type="InterPro" id="IPR008323">
    <property type="entry name" value="UCP033563"/>
</dbReference>
<dbReference type="AlphaFoldDB" id="A0A1H8K404"/>
<dbReference type="RefSeq" id="WP_091976067.1">
    <property type="nucleotide sequence ID" value="NZ_FODF01000022.1"/>
</dbReference>
<keyword evidence="2" id="KW-1185">Reference proteome</keyword>
<dbReference type="EMBL" id="FODF01000022">
    <property type="protein sequence ID" value="SEN87702.1"/>
    <property type="molecule type" value="Genomic_DNA"/>
</dbReference>
<reference evidence="1 2" key="1">
    <citation type="submission" date="2016-10" db="EMBL/GenBank/DDBJ databases">
        <authorList>
            <person name="de Groot N.N."/>
        </authorList>
    </citation>
    <scope>NUCLEOTIDE SEQUENCE [LARGE SCALE GENOMIC DNA]</scope>
    <source>
        <strain evidence="1 2">Calf135</strain>
    </source>
</reference>
<evidence type="ECO:0000313" key="2">
    <source>
        <dbReference type="Proteomes" id="UP000199512"/>
    </source>
</evidence>
<dbReference type="PANTHER" id="PTHR36454">
    <property type="entry name" value="LMO2823 PROTEIN"/>
    <property type="match status" value="1"/>
</dbReference>
<dbReference type="OrthoDB" id="9781616at2"/>
<dbReference type="PANTHER" id="PTHR36454:SF1">
    <property type="entry name" value="DUF1015 DOMAIN-CONTAINING PROTEIN"/>
    <property type="match status" value="1"/>
</dbReference>
<name>A0A1H8K404_9FIRM</name>
<dbReference type="STRING" id="215200.SAMN05216454_1227"/>
<organism evidence="1 2">
    <name type="scientific">Peptostreptococcus russellii</name>
    <dbReference type="NCBI Taxonomy" id="215200"/>
    <lineage>
        <taxon>Bacteria</taxon>
        <taxon>Bacillati</taxon>
        <taxon>Bacillota</taxon>
        <taxon>Clostridia</taxon>
        <taxon>Peptostreptococcales</taxon>
        <taxon>Peptostreptococcaceae</taxon>
        <taxon>Peptostreptococcus</taxon>
    </lineage>
</organism>
<accession>A0A1H8K404</accession>
<proteinExistence type="predicted"/>